<feature type="domain" description="Disease resistance protein At4g27190-like leucine-rich repeats" evidence="3">
    <location>
        <begin position="16"/>
        <end position="117"/>
    </location>
</feature>
<accession>A0A2G2ZKY5</accession>
<dbReference type="Proteomes" id="UP000222542">
    <property type="component" value="Unassembled WGS sequence"/>
</dbReference>
<name>A0A2G2ZKY5_CAPAN</name>
<keyword evidence="2" id="KW-0472">Membrane</keyword>
<protein>
    <recommendedName>
        <fullName evidence="3">Disease resistance protein At4g27190-like leucine-rich repeats domain-containing protein</fullName>
    </recommendedName>
</protein>
<keyword evidence="2" id="KW-0812">Transmembrane</keyword>
<organism evidence="4 5">
    <name type="scientific">Capsicum annuum</name>
    <name type="common">Capsicum pepper</name>
    <dbReference type="NCBI Taxonomy" id="4072"/>
    <lineage>
        <taxon>Eukaryota</taxon>
        <taxon>Viridiplantae</taxon>
        <taxon>Streptophyta</taxon>
        <taxon>Embryophyta</taxon>
        <taxon>Tracheophyta</taxon>
        <taxon>Spermatophyta</taxon>
        <taxon>Magnoliopsida</taxon>
        <taxon>eudicotyledons</taxon>
        <taxon>Gunneridae</taxon>
        <taxon>Pentapetalae</taxon>
        <taxon>asterids</taxon>
        <taxon>lamiids</taxon>
        <taxon>Solanales</taxon>
        <taxon>Solanaceae</taxon>
        <taxon>Solanoideae</taxon>
        <taxon>Capsiceae</taxon>
        <taxon>Capsicum</taxon>
    </lineage>
</organism>
<dbReference type="InterPro" id="IPR032675">
    <property type="entry name" value="LRR_dom_sf"/>
</dbReference>
<dbReference type="SUPFAM" id="SSF52047">
    <property type="entry name" value="RNI-like"/>
    <property type="match status" value="1"/>
</dbReference>
<evidence type="ECO:0000256" key="1">
    <source>
        <dbReference type="ARBA" id="ARBA00022821"/>
    </source>
</evidence>
<dbReference type="PANTHER" id="PTHR33463">
    <property type="entry name" value="NB-ARC DOMAIN-CONTAINING PROTEIN-RELATED"/>
    <property type="match status" value="1"/>
</dbReference>
<reference evidence="4 5" key="1">
    <citation type="journal article" date="2014" name="Nat. Genet.">
        <title>Genome sequence of the hot pepper provides insights into the evolution of pungency in Capsicum species.</title>
        <authorList>
            <person name="Kim S."/>
            <person name="Park M."/>
            <person name="Yeom S.I."/>
            <person name="Kim Y.M."/>
            <person name="Lee J.M."/>
            <person name="Lee H.A."/>
            <person name="Seo E."/>
            <person name="Choi J."/>
            <person name="Cheong K."/>
            <person name="Kim K.T."/>
            <person name="Jung K."/>
            <person name="Lee G.W."/>
            <person name="Oh S.K."/>
            <person name="Bae C."/>
            <person name="Kim S.B."/>
            <person name="Lee H.Y."/>
            <person name="Kim S.Y."/>
            <person name="Kim M.S."/>
            <person name="Kang B.C."/>
            <person name="Jo Y.D."/>
            <person name="Yang H.B."/>
            <person name="Jeong H.J."/>
            <person name="Kang W.H."/>
            <person name="Kwon J.K."/>
            <person name="Shin C."/>
            <person name="Lim J.Y."/>
            <person name="Park J.H."/>
            <person name="Huh J.H."/>
            <person name="Kim J.S."/>
            <person name="Kim B.D."/>
            <person name="Cohen O."/>
            <person name="Paran I."/>
            <person name="Suh M.C."/>
            <person name="Lee S.B."/>
            <person name="Kim Y.K."/>
            <person name="Shin Y."/>
            <person name="Noh S.J."/>
            <person name="Park J."/>
            <person name="Seo Y.S."/>
            <person name="Kwon S.Y."/>
            <person name="Kim H.A."/>
            <person name="Park J.M."/>
            <person name="Kim H.J."/>
            <person name="Choi S.B."/>
            <person name="Bosland P.W."/>
            <person name="Reeves G."/>
            <person name="Jo S.H."/>
            <person name="Lee B.W."/>
            <person name="Cho H.T."/>
            <person name="Choi H.S."/>
            <person name="Lee M.S."/>
            <person name="Yu Y."/>
            <person name="Do Choi Y."/>
            <person name="Park B.S."/>
            <person name="van Deynze A."/>
            <person name="Ashrafi H."/>
            <person name="Hill T."/>
            <person name="Kim W.T."/>
            <person name="Pai H.S."/>
            <person name="Ahn H.K."/>
            <person name="Yeam I."/>
            <person name="Giovannoni J.J."/>
            <person name="Rose J.K."/>
            <person name="Sorensen I."/>
            <person name="Lee S.J."/>
            <person name="Kim R.W."/>
            <person name="Choi I.Y."/>
            <person name="Choi B.S."/>
            <person name="Lim J.S."/>
            <person name="Lee Y.H."/>
            <person name="Choi D."/>
        </authorList>
    </citation>
    <scope>NUCLEOTIDE SEQUENCE [LARGE SCALE GENOMIC DNA]</scope>
    <source>
        <strain evidence="5">cv. CM334</strain>
    </source>
</reference>
<keyword evidence="1" id="KW-0611">Plant defense</keyword>
<keyword evidence="2" id="KW-1133">Transmembrane helix</keyword>
<keyword evidence="5" id="KW-1185">Reference proteome</keyword>
<feature type="transmembrane region" description="Helical" evidence="2">
    <location>
        <begin position="118"/>
        <end position="141"/>
    </location>
</feature>
<dbReference type="Gramene" id="PHT82642">
    <property type="protein sequence ID" value="PHT82642"/>
    <property type="gene ID" value="T459_11085"/>
</dbReference>
<dbReference type="AlphaFoldDB" id="A0A2G2ZKY5"/>
<gene>
    <name evidence="4" type="ORF">T459_11085</name>
</gene>
<evidence type="ECO:0000259" key="3">
    <source>
        <dbReference type="Pfam" id="PF23247"/>
    </source>
</evidence>
<reference evidence="4 5" key="2">
    <citation type="journal article" date="2017" name="Genome Biol.">
        <title>New reference genome sequences of hot pepper reveal the massive evolution of plant disease-resistance genes by retroduplication.</title>
        <authorList>
            <person name="Kim S."/>
            <person name="Park J."/>
            <person name="Yeom S.I."/>
            <person name="Kim Y.M."/>
            <person name="Seo E."/>
            <person name="Kim K.T."/>
            <person name="Kim M.S."/>
            <person name="Lee J.M."/>
            <person name="Cheong K."/>
            <person name="Shin H.S."/>
            <person name="Kim S.B."/>
            <person name="Han K."/>
            <person name="Lee J."/>
            <person name="Park M."/>
            <person name="Lee H.A."/>
            <person name="Lee H.Y."/>
            <person name="Lee Y."/>
            <person name="Oh S."/>
            <person name="Lee J.H."/>
            <person name="Choi E."/>
            <person name="Choi E."/>
            <person name="Lee S.E."/>
            <person name="Jeon J."/>
            <person name="Kim H."/>
            <person name="Choi G."/>
            <person name="Song H."/>
            <person name="Lee J."/>
            <person name="Lee S.C."/>
            <person name="Kwon J.K."/>
            <person name="Lee H.Y."/>
            <person name="Koo N."/>
            <person name="Hong Y."/>
            <person name="Kim R.W."/>
            <person name="Kang W.H."/>
            <person name="Huh J.H."/>
            <person name="Kang B.C."/>
            <person name="Yang T.J."/>
            <person name="Lee Y.H."/>
            <person name="Bennetzen J.L."/>
            <person name="Choi D."/>
        </authorList>
    </citation>
    <scope>NUCLEOTIDE SEQUENCE [LARGE SCALE GENOMIC DNA]</scope>
    <source>
        <strain evidence="5">cv. CM334</strain>
    </source>
</reference>
<evidence type="ECO:0000313" key="5">
    <source>
        <dbReference type="Proteomes" id="UP000222542"/>
    </source>
</evidence>
<dbReference type="InterPro" id="IPR057135">
    <property type="entry name" value="At4g27190-like_LRR"/>
</dbReference>
<dbReference type="InterPro" id="IPR050905">
    <property type="entry name" value="Plant_NBS-LRR"/>
</dbReference>
<proteinExistence type="predicted"/>
<dbReference type="Pfam" id="PF23247">
    <property type="entry name" value="LRR_RPS2"/>
    <property type="match status" value="1"/>
</dbReference>
<dbReference type="OrthoDB" id="1294267at2759"/>
<dbReference type="Gene3D" id="3.80.10.10">
    <property type="entry name" value="Ribonuclease Inhibitor"/>
    <property type="match status" value="1"/>
</dbReference>
<dbReference type="PANTHER" id="PTHR33463:SF198">
    <property type="entry name" value="RPP4C3"/>
    <property type="match status" value="1"/>
</dbReference>
<evidence type="ECO:0000313" key="4">
    <source>
        <dbReference type="EMBL" id="PHT82642.1"/>
    </source>
</evidence>
<evidence type="ECO:0000256" key="2">
    <source>
        <dbReference type="SAM" id="Phobius"/>
    </source>
</evidence>
<sequence length="147" mass="16804">MELIPYHCLQVSCPNLKELELDGANSITALCSHQLPTAYFSKLEIIEVWDCGNLRNLMSPSVARDLLNLQTLRIISCESMEEVITEEEQQADEIMTNEPLFPLLEELTLYRLQELRHFILPLASVNSSILSGVYLFLLCSYSKRIVQ</sequence>
<dbReference type="EMBL" id="AYRZ02000004">
    <property type="protein sequence ID" value="PHT82642.1"/>
    <property type="molecule type" value="Genomic_DNA"/>
</dbReference>
<comment type="caution">
    <text evidence="4">The sequence shown here is derived from an EMBL/GenBank/DDBJ whole genome shotgun (WGS) entry which is preliminary data.</text>
</comment>